<feature type="domain" description="NADP-dependent oxidoreductase" evidence="7">
    <location>
        <begin position="29"/>
        <end position="266"/>
    </location>
</feature>
<evidence type="ECO:0000259" key="7">
    <source>
        <dbReference type="Pfam" id="PF00248"/>
    </source>
</evidence>
<dbReference type="InterPro" id="IPR020471">
    <property type="entry name" value="AKR"/>
</dbReference>
<dbReference type="PIRSF" id="PIRSF000097">
    <property type="entry name" value="AKR"/>
    <property type="match status" value="1"/>
</dbReference>
<dbReference type="InterPro" id="IPR023210">
    <property type="entry name" value="NADP_OxRdtase_dom"/>
</dbReference>
<gene>
    <name evidence="8" type="ORF">A8F95_09430</name>
</gene>
<feature type="active site" description="Proton donor" evidence="4">
    <location>
        <position position="56"/>
    </location>
</feature>
<dbReference type="RefSeq" id="WP_065410877.1">
    <property type="nucleotide sequence ID" value="NZ_MAYT01000023.1"/>
</dbReference>
<dbReference type="GO" id="GO:0016616">
    <property type="term" value="F:oxidoreductase activity, acting on the CH-OH group of donors, NAD or NADP as acceptor"/>
    <property type="evidence" value="ECO:0007669"/>
    <property type="project" value="UniProtKB-ARBA"/>
</dbReference>
<dbReference type="PRINTS" id="PR00069">
    <property type="entry name" value="ALDKETRDTASE"/>
</dbReference>
<evidence type="ECO:0000256" key="2">
    <source>
        <dbReference type="ARBA" id="ARBA00022857"/>
    </source>
</evidence>
<feature type="binding site" evidence="5">
    <location>
        <position position="114"/>
    </location>
    <ligand>
        <name>substrate</name>
    </ligand>
</feature>
<dbReference type="FunFam" id="3.20.20.100:FF:000015">
    <property type="entry name" value="Oxidoreductase, aldo/keto reductase family"/>
    <property type="match status" value="1"/>
</dbReference>
<organism evidence="8 9">
    <name type="scientific">Pseudobacillus wudalianchiensis</name>
    <dbReference type="NCBI Taxonomy" id="1743143"/>
    <lineage>
        <taxon>Bacteria</taxon>
        <taxon>Bacillati</taxon>
        <taxon>Bacillota</taxon>
        <taxon>Bacilli</taxon>
        <taxon>Bacillales</taxon>
        <taxon>Bacillaceae</taxon>
        <taxon>Pseudobacillus</taxon>
    </lineage>
</organism>
<dbReference type="PANTHER" id="PTHR43827">
    <property type="entry name" value="2,5-DIKETO-D-GLUCONIC ACID REDUCTASE"/>
    <property type="match status" value="1"/>
</dbReference>
<dbReference type="SUPFAM" id="SSF51430">
    <property type="entry name" value="NAD(P)-linked oxidoreductase"/>
    <property type="match status" value="1"/>
</dbReference>
<comment type="similarity">
    <text evidence="1">Belongs to the aldo/keto reductase family.</text>
</comment>
<sequence length="282" mass="32341">MKVAANLQDTLTLNNGLAIPQVGLGVYKMTDEIEANFAIQSALRMGYRLIDTAAIYENEQIVGDAVRASDVSWDEIFLTTKVWNSDQGYDQTMKAFETSLNKLQTNYIDLYLIHWPGKDKNKYRETWRALEKLYSEGAAKAIGVCNFQIHHLEELLAVCNEVPAINQIENHPYLTQEKLRAYCQEKNIVVEAWSPIARNKLASEPTLNHLAKKYNKSVTQVILRWHLQNGTVVIPKSVHPERIKENSELFDFELSLEDMKNIHALNKEERFGPDPDQFENGF</sequence>
<protein>
    <submittedName>
        <fullName evidence="8">Glyoxal reductase</fullName>
    </submittedName>
</protein>
<dbReference type="PROSITE" id="PS00062">
    <property type="entry name" value="ALDOKETO_REDUCTASE_2"/>
    <property type="match status" value="1"/>
</dbReference>
<keyword evidence="3" id="KW-0560">Oxidoreductase</keyword>
<feature type="site" description="Lowers pKa of active site Tyr" evidence="6">
    <location>
        <position position="81"/>
    </location>
</feature>
<dbReference type="Proteomes" id="UP000092578">
    <property type="component" value="Unassembled WGS sequence"/>
</dbReference>
<dbReference type="Gene3D" id="3.20.20.100">
    <property type="entry name" value="NADP-dependent oxidoreductase domain"/>
    <property type="match status" value="1"/>
</dbReference>
<keyword evidence="2" id="KW-0521">NADP</keyword>
<evidence type="ECO:0000256" key="6">
    <source>
        <dbReference type="PIRSR" id="PIRSR000097-3"/>
    </source>
</evidence>
<reference evidence="9" key="1">
    <citation type="submission" date="2016-05" db="EMBL/GenBank/DDBJ databases">
        <authorList>
            <person name="Liu B."/>
            <person name="Wang J."/>
            <person name="Zhu Y."/>
            <person name="Liu G."/>
            <person name="Chen Q."/>
            <person name="Chen Z."/>
            <person name="Lan J."/>
            <person name="Che J."/>
            <person name="Ge C."/>
            <person name="Shi H."/>
            <person name="Pan Z."/>
            <person name="Liu X."/>
        </authorList>
    </citation>
    <scope>NUCLEOTIDE SEQUENCE [LARGE SCALE GENOMIC DNA]</scope>
    <source>
        <strain evidence="9">FJAT-27215</strain>
    </source>
</reference>
<accession>A0A1B9AUR3</accession>
<evidence type="ECO:0000313" key="9">
    <source>
        <dbReference type="Proteomes" id="UP000092578"/>
    </source>
</evidence>
<evidence type="ECO:0000256" key="4">
    <source>
        <dbReference type="PIRSR" id="PIRSR000097-1"/>
    </source>
</evidence>
<dbReference type="PANTHER" id="PTHR43827:SF3">
    <property type="entry name" value="NADP-DEPENDENT OXIDOREDUCTASE DOMAIN-CONTAINING PROTEIN"/>
    <property type="match status" value="1"/>
</dbReference>
<dbReference type="EMBL" id="MAYT01000023">
    <property type="protein sequence ID" value="OCA87438.1"/>
    <property type="molecule type" value="Genomic_DNA"/>
</dbReference>
<proteinExistence type="inferred from homology"/>
<evidence type="ECO:0000256" key="3">
    <source>
        <dbReference type="ARBA" id="ARBA00023002"/>
    </source>
</evidence>
<comment type="caution">
    <text evidence="8">The sequence shown here is derived from an EMBL/GenBank/DDBJ whole genome shotgun (WGS) entry which is preliminary data.</text>
</comment>
<dbReference type="PROSITE" id="PS00063">
    <property type="entry name" value="ALDOKETO_REDUCTASE_3"/>
    <property type="match status" value="1"/>
</dbReference>
<evidence type="ECO:0000256" key="1">
    <source>
        <dbReference type="ARBA" id="ARBA00007905"/>
    </source>
</evidence>
<keyword evidence="9" id="KW-1185">Reference proteome</keyword>
<dbReference type="InterPro" id="IPR018170">
    <property type="entry name" value="Aldo/ket_reductase_CS"/>
</dbReference>
<dbReference type="PROSITE" id="PS00798">
    <property type="entry name" value="ALDOKETO_REDUCTASE_1"/>
    <property type="match status" value="1"/>
</dbReference>
<evidence type="ECO:0000313" key="8">
    <source>
        <dbReference type="EMBL" id="OCA87438.1"/>
    </source>
</evidence>
<name>A0A1B9AUR3_9BACI</name>
<dbReference type="AlphaFoldDB" id="A0A1B9AUR3"/>
<dbReference type="Pfam" id="PF00248">
    <property type="entry name" value="Aldo_ket_red"/>
    <property type="match status" value="1"/>
</dbReference>
<dbReference type="InterPro" id="IPR036812">
    <property type="entry name" value="NAD(P)_OxRdtase_dom_sf"/>
</dbReference>
<evidence type="ECO:0000256" key="5">
    <source>
        <dbReference type="PIRSR" id="PIRSR000097-2"/>
    </source>
</evidence>